<evidence type="ECO:0000313" key="12">
    <source>
        <dbReference type="Proteomes" id="UP000326924"/>
    </source>
</evidence>
<evidence type="ECO:0000256" key="8">
    <source>
        <dbReference type="SAM" id="MobiDB-lite"/>
    </source>
</evidence>
<evidence type="ECO:0000256" key="9">
    <source>
        <dbReference type="SAM" id="Phobius"/>
    </source>
</evidence>
<dbReference type="GO" id="GO:0000981">
    <property type="term" value="F:DNA-binding transcription factor activity, RNA polymerase II-specific"/>
    <property type="evidence" value="ECO:0007669"/>
    <property type="project" value="InterPro"/>
</dbReference>
<dbReference type="GO" id="GO:0008270">
    <property type="term" value="F:zinc ion binding"/>
    <property type="evidence" value="ECO:0007669"/>
    <property type="project" value="InterPro"/>
</dbReference>
<feature type="region of interest" description="Disordered" evidence="8">
    <location>
        <begin position="61"/>
        <end position="87"/>
    </location>
</feature>
<keyword evidence="5" id="KW-0238">DNA-binding</keyword>
<keyword evidence="2" id="KW-0479">Metal-binding</keyword>
<dbReference type="PROSITE" id="PS50048">
    <property type="entry name" value="ZN2_CY6_FUNGAL_2"/>
    <property type="match status" value="1"/>
</dbReference>
<evidence type="ECO:0000256" key="4">
    <source>
        <dbReference type="ARBA" id="ARBA00023015"/>
    </source>
</evidence>
<dbReference type="SMART" id="SM00906">
    <property type="entry name" value="Fungal_trans"/>
    <property type="match status" value="1"/>
</dbReference>
<keyword evidence="9" id="KW-0472">Membrane</keyword>
<evidence type="ECO:0000256" key="1">
    <source>
        <dbReference type="ARBA" id="ARBA00004123"/>
    </source>
</evidence>
<dbReference type="GO" id="GO:0045944">
    <property type="term" value="P:positive regulation of transcription by RNA polymerase II"/>
    <property type="evidence" value="ECO:0007669"/>
    <property type="project" value="TreeGrafter"/>
</dbReference>
<evidence type="ECO:0000256" key="3">
    <source>
        <dbReference type="ARBA" id="ARBA00022833"/>
    </source>
</evidence>
<keyword evidence="3" id="KW-0862">Zinc</keyword>
<dbReference type="SUPFAM" id="SSF57701">
    <property type="entry name" value="Zn2/Cys6 DNA-binding domain"/>
    <property type="match status" value="1"/>
</dbReference>
<dbReference type="InParanoid" id="A0A5J5F6W3"/>
<dbReference type="Proteomes" id="UP000326924">
    <property type="component" value="Unassembled WGS sequence"/>
</dbReference>
<sequence length="941" mass="103950">MNHQYMHERASPQQLFSAGDPFVPLLASTHSSPRGFDEDTNMMVSGAGWQQSVMAPPLPTAPTSVAGSSNASSVPTKTPVMPQMQKRRRVTRACDECRRKKIKCDGKQPCSHCTIYSYECTYDQPSNRRRNPPPMYTEHLEQQVQALKTLLKSVAPDLDVDSPDFDPAKLPAAAQAVLTRTQVARPNGQSASSAQRSGAPAGKDTLLDVMVESTGKLDIDQASHVVEYHGQSSGMAFLGRLNGSAFGGKLSEVRLEKTPVSRTTTQDQSPQSRSSASPQDNLPDITLFPVKKEKAIELVETCLDKACVLMRFVHKPTFMAMTDRLYKLRPEDYEDDENTFLPLFYLALAVGCLFLEGDENYNKESSMKFFTAGRRMIEMTDIRDIFSLQAVLFMTIYLQSSTRMSTCYSYVGIALSAAVRMGMHRSIPDAMFDPIEREVRKRIFWTCWKMDTYVGAILGLPKGIAPEDIDQEMPQAVDDGNITKEGIKPMPEGQVSTMAAANAHTRLLRIMAKTVVYIYPLKGVEASVTGNNNGYGVSYTKLKEIEGDLQQWLDELPPILKPGKDTPRYFLKCQFLLKMSFAHVQMMLYRPFVHYIVQAKHCGDERYAIASACVNVARKIVHTSEEMRKNGLLNGAYWFTIYTTFFSIITLIYYVTVNPPDSTSQAVLEDAKVGIECLSSISGTSPASKRCTTVLNPIFKEAAEKFNGNFEKIAAPRKKRARAGSNAEGDDGEYSPTLNGHSTPGTNSPSESATHSPTRRLWATPVSPAEGNKCPNNYGTQPPETLARQSKTLSYLSNGSLSDQNGMCPSQDLFNFVPHNMGPAMQQQQQFVKSEAASQLNSPIYPSVTATMSPSDSFSALEGNPLGPVPPYLLQNHQAMIEDMGMGSGSQMQGQQIDNGSIDQPMPNQFFMTNSGGDGSVPNFWRDEWGDILLPTNYRSA</sequence>
<dbReference type="AlphaFoldDB" id="A0A5J5F6W3"/>
<evidence type="ECO:0000313" key="11">
    <source>
        <dbReference type="EMBL" id="KAA8912777.1"/>
    </source>
</evidence>
<comment type="subcellular location">
    <subcellularLocation>
        <location evidence="1">Nucleus</location>
    </subcellularLocation>
</comment>
<dbReference type="GO" id="GO:0005634">
    <property type="term" value="C:nucleus"/>
    <property type="evidence" value="ECO:0007669"/>
    <property type="project" value="UniProtKB-SubCell"/>
</dbReference>
<accession>A0A5J5F6W3</accession>
<dbReference type="InterPro" id="IPR036864">
    <property type="entry name" value="Zn2-C6_fun-type_DNA-bd_sf"/>
</dbReference>
<dbReference type="PANTHER" id="PTHR47540:SF1">
    <property type="entry name" value="ACTIVATOR OF STRESS GENES 1-RELATED"/>
    <property type="match status" value="1"/>
</dbReference>
<evidence type="ECO:0000256" key="7">
    <source>
        <dbReference type="ARBA" id="ARBA00023242"/>
    </source>
</evidence>
<dbReference type="SMART" id="SM00066">
    <property type="entry name" value="GAL4"/>
    <property type="match status" value="1"/>
</dbReference>
<feature type="region of interest" description="Disordered" evidence="8">
    <location>
        <begin position="182"/>
        <end position="202"/>
    </location>
</feature>
<evidence type="ECO:0000256" key="2">
    <source>
        <dbReference type="ARBA" id="ARBA00022723"/>
    </source>
</evidence>
<protein>
    <submittedName>
        <fullName evidence="11">Fungal transcriptional regulatory protein</fullName>
    </submittedName>
</protein>
<evidence type="ECO:0000256" key="6">
    <source>
        <dbReference type="ARBA" id="ARBA00023163"/>
    </source>
</evidence>
<proteinExistence type="predicted"/>
<keyword evidence="9" id="KW-0812">Transmembrane</keyword>
<gene>
    <name evidence="11" type="ORF">FN846DRAFT_258662</name>
</gene>
<dbReference type="Pfam" id="PF04082">
    <property type="entry name" value="Fungal_trans"/>
    <property type="match status" value="1"/>
</dbReference>
<dbReference type="PROSITE" id="PS00463">
    <property type="entry name" value="ZN2_CY6_FUNGAL_1"/>
    <property type="match status" value="1"/>
</dbReference>
<keyword evidence="12" id="KW-1185">Reference proteome</keyword>
<name>A0A5J5F6W3_9PEZI</name>
<dbReference type="Pfam" id="PF00172">
    <property type="entry name" value="Zn_clus"/>
    <property type="match status" value="1"/>
</dbReference>
<dbReference type="InterPro" id="IPR001138">
    <property type="entry name" value="Zn2Cys6_DnaBD"/>
</dbReference>
<evidence type="ECO:0000256" key="5">
    <source>
        <dbReference type="ARBA" id="ARBA00023125"/>
    </source>
</evidence>
<dbReference type="CDD" id="cd12148">
    <property type="entry name" value="fungal_TF_MHR"/>
    <property type="match status" value="1"/>
</dbReference>
<dbReference type="GO" id="GO:0043565">
    <property type="term" value="F:sequence-specific DNA binding"/>
    <property type="evidence" value="ECO:0007669"/>
    <property type="project" value="TreeGrafter"/>
</dbReference>
<comment type="caution">
    <text evidence="11">The sequence shown here is derived from an EMBL/GenBank/DDBJ whole genome shotgun (WGS) entry which is preliminary data.</text>
</comment>
<dbReference type="InterPro" id="IPR051711">
    <property type="entry name" value="Stress_Response_Reg"/>
</dbReference>
<keyword evidence="7" id="KW-0539">Nucleus</keyword>
<keyword evidence="9" id="KW-1133">Transmembrane helix</keyword>
<dbReference type="EMBL" id="VXIS01000020">
    <property type="protein sequence ID" value="KAA8912777.1"/>
    <property type="molecule type" value="Genomic_DNA"/>
</dbReference>
<feature type="transmembrane region" description="Helical" evidence="9">
    <location>
        <begin position="636"/>
        <end position="655"/>
    </location>
</feature>
<dbReference type="GO" id="GO:0006351">
    <property type="term" value="P:DNA-templated transcription"/>
    <property type="evidence" value="ECO:0007669"/>
    <property type="project" value="InterPro"/>
</dbReference>
<feature type="compositionally biased region" description="Polar residues" evidence="8">
    <location>
        <begin position="61"/>
        <end position="76"/>
    </location>
</feature>
<dbReference type="InterPro" id="IPR007219">
    <property type="entry name" value="XnlR_reg_dom"/>
</dbReference>
<keyword evidence="6" id="KW-0804">Transcription</keyword>
<reference evidence="11 12" key="1">
    <citation type="submission" date="2019-09" db="EMBL/GenBank/DDBJ databases">
        <title>Draft genome of the ectomycorrhizal ascomycete Sphaerosporella brunnea.</title>
        <authorList>
            <consortium name="DOE Joint Genome Institute"/>
            <person name="Benucci G.M."/>
            <person name="Marozzi G."/>
            <person name="Antonielli L."/>
            <person name="Sanchez S."/>
            <person name="Marco P."/>
            <person name="Wang X."/>
            <person name="Falini L.B."/>
            <person name="Barry K."/>
            <person name="Haridas S."/>
            <person name="Lipzen A."/>
            <person name="Labutti K."/>
            <person name="Grigoriev I.V."/>
            <person name="Murat C."/>
            <person name="Martin F."/>
            <person name="Albertini E."/>
            <person name="Donnini D."/>
            <person name="Bonito G."/>
        </authorList>
    </citation>
    <scope>NUCLEOTIDE SEQUENCE [LARGE SCALE GENOMIC DNA]</scope>
    <source>
        <strain evidence="11 12">Sb_GMNB300</strain>
    </source>
</reference>
<dbReference type="CDD" id="cd00067">
    <property type="entry name" value="GAL4"/>
    <property type="match status" value="1"/>
</dbReference>
<dbReference type="PANTHER" id="PTHR47540">
    <property type="entry name" value="THIAMINE REPRESSIBLE GENES REGULATORY PROTEIN THI5"/>
    <property type="match status" value="1"/>
</dbReference>
<feature type="compositionally biased region" description="Polar residues" evidence="8">
    <location>
        <begin position="736"/>
        <end position="756"/>
    </location>
</feature>
<feature type="compositionally biased region" description="Low complexity" evidence="8">
    <location>
        <begin position="266"/>
        <end position="280"/>
    </location>
</feature>
<organism evidence="11 12">
    <name type="scientific">Sphaerosporella brunnea</name>
    <dbReference type="NCBI Taxonomy" id="1250544"/>
    <lineage>
        <taxon>Eukaryota</taxon>
        <taxon>Fungi</taxon>
        <taxon>Dikarya</taxon>
        <taxon>Ascomycota</taxon>
        <taxon>Pezizomycotina</taxon>
        <taxon>Pezizomycetes</taxon>
        <taxon>Pezizales</taxon>
        <taxon>Pyronemataceae</taxon>
        <taxon>Sphaerosporella</taxon>
    </lineage>
</organism>
<dbReference type="FunCoup" id="A0A5J5F6W3">
    <property type="interactions" value="247"/>
</dbReference>
<evidence type="ECO:0000259" key="10">
    <source>
        <dbReference type="PROSITE" id="PS50048"/>
    </source>
</evidence>
<dbReference type="Gene3D" id="4.10.240.10">
    <property type="entry name" value="Zn(2)-C6 fungal-type DNA-binding domain"/>
    <property type="match status" value="1"/>
</dbReference>
<dbReference type="OrthoDB" id="422427at2759"/>
<feature type="region of interest" description="Disordered" evidence="8">
    <location>
        <begin position="716"/>
        <end position="760"/>
    </location>
</feature>
<keyword evidence="4" id="KW-0805">Transcription regulation</keyword>
<feature type="compositionally biased region" description="Low complexity" evidence="8">
    <location>
        <begin position="188"/>
        <end position="202"/>
    </location>
</feature>
<feature type="domain" description="Zn(2)-C6 fungal-type" evidence="10">
    <location>
        <begin position="93"/>
        <end position="122"/>
    </location>
</feature>
<feature type="region of interest" description="Disordered" evidence="8">
    <location>
        <begin position="255"/>
        <end position="284"/>
    </location>
</feature>